<reference evidence="2" key="1">
    <citation type="submission" date="2018-02" db="EMBL/GenBank/DDBJ databases">
        <authorList>
            <person name="Hausmann B."/>
        </authorList>
    </citation>
    <scope>NUCLEOTIDE SEQUENCE [LARGE SCALE GENOMIC DNA]</scope>
    <source>
        <strain evidence="2">Peat soil MAG SbF1</strain>
    </source>
</reference>
<organism evidence="1 2">
    <name type="scientific">Candidatus Desulfosporosinus infrequens</name>
    <dbReference type="NCBI Taxonomy" id="2043169"/>
    <lineage>
        <taxon>Bacteria</taxon>
        <taxon>Bacillati</taxon>
        <taxon>Bacillota</taxon>
        <taxon>Clostridia</taxon>
        <taxon>Eubacteriales</taxon>
        <taxon>Desulfitobacteriaceae</taxon>
        <taxon>Desulfosporosinus</taxon>
    </lineage>
</organism>
<dbReference type="AlphaFoldDB" id="A0A2U3K5A6"/>
<sequence length="45" mass="5210">MTKDQGLDMPSKIRALLEGQEVNKQFCYAYTQKFILTFSTHVVND</sequence>
<dbReference type="EMBL" id="OMOF01000048">
    <property type="protein sequence ID" value="SPF34767.1"/>
    <property type="molecule type" value="Genomic_DNA"/>
</dbReference>
<dbReference type="Proteomes" id="UP000238916">
    <property type="component" value="Unassembled WGS sequence"/>
</dbReference>
<protein>
    <submittedName>
        <fullName evidence="1">Uncharacterized protein</fullName>
    </submittedName>
</protein>
<gene>
    <name evidence="1" type="ORF">SBF1_1410001</name>
</gene>
<evidence type="ECO:0000313" key="2">
    <source>
        <dbReference type="Proteomes" id="UP000238916"/>
    </source>
</evidence>
<accession>A0A2U3K5A6</accession>
<evidence type="ECO:0000313" key="1">
    <source>
        <dbReference type="EMBL" id="SPF34767.1"/>
    </source>
</evidence>
<name>A0A2U3K5A6_9FIRM</name>
<proteinExistence type="predicted"/>